<comment type="similarity">
    <text evidence="1">Belongs to the ABC transporter superfamily.</text>
</comment>
<keyword evidence="3" id="KW-0547">Nucleotide-binding</keyword>
<dbReference type="AlphaFoldDB" id="A0A3B0SNG4"/>
<evidence type="ECO:0000256" key="3">
    <source>
        <dbReference type="ARBA" id="ARBA00022741"/>
    </source>
</evidence>
<keyword evidence="2" id="KW-0813">Transport</keyword>
<sequence>MLSARVDTMPKDLGGTVTTRVSNPVITVQNLRKTFGTVEAVKGVSFEVEPGQVLGLLGPNGAGKTTTINMISTLLQIDAGEATVGGFDVRTQPDVVRQLIGLAGQSAAVDEK</sequence>
<name>A0A3B0SNG4_9ZZZZ</name>
<dbReference type="PANTHER" id="PTHR42711:SF5">
    <property type="entry name" value="ABC TRANSPORTER ATP-BINDING PROTEIN NATA"/>
    <property type="match status" value="1"/>
</dbReference>
<reference evidence="6" key="1">
    <citation type="submission" date="2018-06" db="EMBL/GenBank/DDBJ databases">
        <authorList>
            <person name="Zhirakovskaya E."/>
        </authorList>
    </citation>
    <scope>NUCLEOTIDE SEQUENCE</scope>
</reference>
<dbReference type="PANTHER" id="PTHR42711">
    <property type="entry name" value="ABC TRANSPORTER ATP-BINDING PROTEIN"/>
    <property type="match status" value="1"/>
</dbReference>
<dbReference type="InterPro" id="IPR050763">
    <property type="entry name" value="ABC_transporter_ATP-binding"/>
</dbReference>
<gene>
    <name evidence="6" type="ORF">MNBD_ACTINO02-906</name>
</gene>
<feature type="domain" description="ABC transporter" evidence="5">
    <location>
        <begin position="41"/>
        <end position="107"/>
    </location>
</feature>
<dbReference type="InterPro" id="IPR003439">
    <property type="entry name" value="ABC_transporter-like_ATP-bd"/>
</dbReference>
<dbReference type="InterPro" id="IPR027417">
    <property type="entry name" value="P-loop_NTPase"/>
</dbReference>
<evidence type="ECO:0000313" key="6">
    <source>
        <dbReference type="EMBL" id="VAW07008.1"/>
    </source>
</evidence>
<evidence type="ECO:0000256" key="2">
    <source>
        <dbReference type="ARBA" id="ARBA00022448"/>
    </source>
</evidence>
<protein>
    <submittedName>
        <fullName evidence="6">Lipopolysaccharide ABC transporter, ATP-binding protein LptB</fullName>
    </submittedName>
</protein>
<dbReference type="GO" id="GO:0005524">
    <property type="term" value="F:ATP binding"/>
    <property type="evidence" value="ECO:0007669"/>
    <property type="project" value="UniProtKB-KW"/>
</dbReference>
<dbReference type="Pfam" id="PF00005">
    <property type="entry name" value="ABC_tran"/>
    <property type="match status" value="1"/>
</dbReference>
<dbReference type="SUPFAM" id="SSF52540">
    <property type="entry name" value="P-loop containing nucleoside triphosphate hydrolases"/>
    <property type="match status" value="1"/>
</dbReference>
<accession>A0A3B0SNG4</accession>
<evidence type="ECO:0000256" key="4">
    <source>
        <dbReference type="ARBA" id="ARBA00022840"/>
    </source>
</evidence>
<dbReference type="EMBL" id="UOEK01000378">
    <property type="protein sequence ID" value="VAW07008.1"/>
    <property type="molecule type" value="Genomic_DNA"/>
</dbReference>
<evidence type="ECO:0000256" key="1">
    <source>
        <dbReference type="ARBA" id="ARBA00005417"/>
    </source>
</evidence>
<feature type="non-terminal residue" evidence="6">
    <location>
        <position position="112"/>
    </location>
</feature>
<dbReference type="GO" id="GO:0016887">
    <property type="term" value="F:ATP hydrolysis activity"/>
    <property type="evidence" value="ECO:0007669"/>
    <property type="project" value="InterPro"/>
</dbReference>
<organism evidence="6">
    <name type="scientific">hydrothermal vent metagenome</name>
    <dbReference type="NCBI Taxonomy" id="652676"/>
    <lineage>
        <taxon>unclassified sequences</taxon>
        <taxon>metagenomes</taxon>
        <taxon>ecological metagenomes</taxon>
    </lineage>
</organism>
<proteinExistence type="inferred from homology"/>
<keyword evidence="4 6" id="KW-0067">ATP-binding</keyword>
<dbReference type="Gene3D" id="3.40.50.300">
    <property type="entry name" value="P-loop containing nucleotide triphosphate hydrolases"/>
    <property type="match status" value="1"/>
</dbReference>
<evidence type="ECO:0000259" key="5">
    <source>
        <dbReference type="Pfam" id="PF00005"/>
    </source>
</evidence>